<protein>
    <submittedName>
        <fullName evidence="1">Lipoprotein</fullName>
    </submittedName>
</protein>
<evidence type="ECO:0000313" key="2">
    <source>
        <dbReference type="Proteomes" id="UP000037632"/>
    </source>
</evidence>
<organism evidence="1 2">
    <name type="scientific">Stenotrophomonas maltophilia</name>
    <name type="common">Pseudomonas maltophilia</name>
    <name type="synonym">Xanthomonas maltophilia</name>
    <dbReference type="NCBI Taxonomy" id="40324"/>
    <lineage>
        <taxon>Bacteria</taxon>
        <taxon>Pseudomonadati</taxon>
        <taxon>Pseudomonadota</taxon>
        <taxon>Gammaproteobacteria</taxon>
        <taxon>Lysobacterales</taxon>
        <taxon>Lysobacteraceae</taxon>
        <taxon>Stenotrophomonas</taxon>
        <taxon>Stenotrophomonas maltophilia group</taxon>
    </lineage>
</organism>
<gene>
    <name evidence="1" type="ORF">VL23_05540</name>
</gene>
<comment type="caution">
    <text evidence="1">The sequence shown here is derived from an EMBL/GenBank/DDBJ whole genome shotgun (WGS) entry which is preliminary data.</text>
</comment>
<dbReference type="RefSeq" id="WP_053461410.1">
    <property type="nucleotide sequence ID" value="NZ_JZIW01000001.1"/>
</dbReference>
<name>A0AB34TI12_STEMA</name>
<reference evidence="1 2" key="1">
    <citation type="journal article" date="2015" name="Antimicrob. Agents Chemother.">
        <title>Whole-Genome Sequencing Identifies Emergence of a Quinolone Resistance Mutation in a Case of Stenotrophomonas maltophilia Bacteremia.</title>
        <authorList>
            <person name="Pak T.R."/>
            <person name="Altman D.R."/>
            <person name="Attie O."/>
            <person name="Sebra R."/>
            <person name="Hamula C.L."/>
            <person name="Lewis M."/>
            <person name="Deikus G."/>
            <person name="Newman L.C."/>
            <person name="Fang G."/>
            <person name="Hand J."/>
            <person name="Papel G."/>
            <person name="Wallach F."/>
            <person name="Schadt E.E."/>
            <person name="Huprikar S."/>
            <person name="van Bakel H."/>
            <person name="Kasarskis A."/>
            <person name="Bashir A."/>
        </authorList>
    </citation>
    <scope>NUCLEOTIDE SEQUENCE [LARGE SCALE GENOMIC DNA]</scope>
    <source>
        <strain evidence="1 2">ISMMS6</strain>
    </source>
</reference>
<dbReference type="Proteomes" id="UP000037632">
    <property type="component" value="Unassembled WGS sequence"/>
</dbReference>
<accession>A0AB34TI12</accession>
<keyword evidence="1" id="KW-0449">Lipoprotein</keyword>
<dbReference type="EMBL" id="JZIW01000001">
    <property type="protein sequence ID" value="KOO82732.1"/>
    <property type="molecule type" value="Genomic_DNA"/>
</dbReference>
<evidence type="ECO:0000313" key="1">
    <source>
        <dbReference type="EMBL" id="KOO82732.1"/>
    </source>
</evidence>
<dbReference type="AlphaFoldDB" id="A0AB34TI12"/>
<proteinExistence type="predicted"/>
<dbReference type="PROSITE" id="PS51257">
    <property type="entry name" value="PROKAR_LIPOPROTEIN"/>
    <property type="match status" value="1"/>
</dbReference>
<sequence>MKRLILLTACMLALAACSNPEEERKAQEAAAAAVQAQKEAKAEDVAKQYDMAVAAQDWERARLHGASLLDQYKDTAAAERIAAGFDEVKAKGDAARDLRRMQALWQYNQIPVGSKGKGNQVSAQIYSKERVDVDGSGAKPVQLVFRDHPEWKRHAYLVLQAGDFRCPQCTVKVTVDDGKPVSMAAWRPKTDEAIALFITDQKALWKLARKGKSISIEFPVKAGGTRTAVFETGGVDASRMPQWWQ</sequence>